<feature type="transmembrane region" description="Helical" evidence="1">
    <location>
        <begin position="37"/>
        <end position="57"/>
    </location>
</feature>
<dbReference type="PIRSF" id="PIRSF015921">
    <property type="entry name" value="FA_sphinglp_des"/>
    <property type="match status" value="1"/>
</dbReference>
<sequence>MTTTELPPVRPAAAKGSDFTPLARRVRESGLMRRRTGHYTASIGLNILGTVAVWAGVALTGSWWSVLLAVPAALLSARTGFLGHDAGHKQIAASATTNRRLGLLLGDLMLGMSHGWWNAKHNLHHAHPNHTEKDPDVGAGALVWTPEQAAEYSGPLAWLHRHQARLFFLMLLLEGLSLKVSSVMDLKNRSPRDRRVEGFLLAAHTIGYLALAFLLMPPAVAVVFIAVHQGLFGFHLGCAFAPNHKGMPMPGPDDDWDHLRRQVLTSRNIKGGRVTDWLLGGLNYQIEHHLFPGLPRPALREVQPLVRAHCAELGLPYTETSLVASYGQVLRYLDSVA</sequence>
<protein>
    <submittedName>
        <fullName evidence="3">Acyl-CoA desaturase</fullName>
    </submittedName>
</protein>
<evidence type="ECO:0000313" key="3">
    <source>
        <dbReference type="EMBL" id="GAA2730170.1"/>
    </source>
</evidence>
<evidence type="ECO:0000256" key="1">
    <source>
        <dbReference type="SAM" id="Phobius"/>
    </source>
</evidence>
<keyword evidence="1" id="KW-1133">Transmembrane helix</keyword>
<dbReference type="Proteomes" id="UP001501842">
    <property type="component" value="Unassembled WGS sequence"/>
</dbReference>
<evidence type="ECO:0000313" key="4">
    <source>
        <dbReference type="Proteomes" id="UP001501842"/>
    </source>
</evidence>
<evidence type="ECO:0000259" key="2">
    <source>
        <dbReference type="Pfam" id="PF00487"/>
    </source>
</evidence>
<gene>
    <name evidence="3" type="ORF">GCM10010439_42490</name>
</gene>
<feature type="transmembrane region" description="Helical" evidence="1">
    <location>
        <begin position="198"/>
        <end position="216"/>
    </location>
</feature>
<dbReference type="Pfam" id="PF00487">
    <property type="entry name" value="FA_desaturase"/>
    <property type="match status" value="1"/>
</dbReference>
<keyword evidence="1" id="KW-0472">Membrane</keyword>
<feature type="domain" description="Fatty acid desaturase" evidence="2">
    <location>
        <begin position="62"/>
        <end position="320"/>
    </location>
</feature>
<feature type="transmembrane region" description="Helical" evidence="1">
    <location>
        <begin position="166"/>
        <end position="186"/>
    </location>
</feature>
<keyword evidence="1" id="KW-0812">Transmembrane</keyword>
<keyword evidence="4" id="KW-1185">Reference proteome</keyword>
<proteinExistence type="predicted"/>
<dbReference type="PANTHER" id="PTHR19353:SF19">
    <property type="entry name" value="DELTA(5) FATTY ACID DESATURASE C-RELATED"/>
    <property type="match status" value="1"/>
</dbReference>
<dbReference type="PANTHER" id="PTHR19353">
    <property type="entry name" value="FATTY ACID DESATURASE 2"/>
    <property type="match status" value="1"/>
</dbReference>
<dbReference type="RefSeq" id="WP_344452320.1">
    <property type="nucleotide sequence ID" value="NZ_BAAATZ010000017.1"/>
</dbReference>
<dbReference type="InterPro" id="IPR012171">
    <property type="entry name" value="Fatty_acid_desaturase"/>
</dbReference>
<organism evidence="3 4">
    <name type="scientific">Actinocorallia aurantiaca</name>
    <dbReference type="NCBI Taxonomy" id="46204"/>
    <lineage>
        <taxon>Bacteria</taxon>
        <taxon>Bacillati</taxon>
        <taxon>Actinomycetota</taxon>
        <taxon>Actinomycetes</taxon>
        <taxon>Streptosporangiales</taxon>
        <taxon>Thermomonosporaceae</taxon>
        <taxon>Actinocorallia</taxon>
    </lineage>
</organism>
<accession>A0ABN3UCC7</accession>
<comment type="caution">
    <text evidence="3">The sequence shown here is derived from an EMBL/GenBank/DDBJ whole genome shotgun (WGS) entry which is preliminary data.</text>
</comment>
<reference evidence="3 4" key="1">
    <citation type="journal article" date="2019" name="Int. J. Syst. Evol. Microbiol.">
        <title>The Global Catalogue of Microorganisms (GCM) 10K type strain sequencing project: providing services to taxonomists for standard genome sequencing and annotation.</title>
        <authorList>
            <consortium name="The Broad Institute Genomics Platform"/>
            <consortium name="The Broad Institute Genome Sequencing Center for Infectious Disease"/>
            <person name="Wu L."/>
            <person name="Ma J."/>
        </authorList>
    </citation>
    <scope>NUCLEOTIDE SEQUENCE [LARGE SCALE GENOMIC DNA]</scope>
    <source>
        <strain evidence="3 4">JCM 8201</strain>
    </source>
</reference>
<dbReference type="CDD" id="cd03506">
    <property type="entry name" value="Delta6-FADS-like"/>
    <property type="match status" value="1"/>
</dbReference>
<name>A0ABN3UCC7_9ACTN</name>
<dbReference type="EMBL" id="BAAATZ010000017">
    <property type="protein sequence ID" value="GAA2730170.1"/>
    <property type="molecule type" value="Genomic_DNA"/>
</dbReference>
<dbReference type="InterPro" id="IPR005804">
    <property type="entry name" value="FA_desaturase_dom"/>
</dbReference>